<organism evidence="2 3">
    <name type="scientific">Streptosporangium carneum</name>
    <dbReference type="NCBI Taxonomy" id="47481"/>
    <lineage>
        <taxon>Bacteria</taxon>
        <taxon>Bacillati</taxon>
        <taxon>Actinomycetota</taxon>
        <taxon>Actinomycetes</taxon>
        <taxon>Streptosporangiales</taxon>
        <taxon>Streptosporangiaceae</taxon>
        <taxon>Streptosporangium</taxon>
    </lineage>
</organism>
<feature type="compositionally biased region" description="Low complexity" evidence="1">
    <location>
        <begin position="41"/>
        <end position="52"/>
    </location>
</feature>
<comment type="caution">
    <text evidence="2">The sequence shown here is derived from an EMBL/GenBank/DDBJ whole genome shotgun (WGS) entry which is preliminary data.</text>
</comment>
<feature type="region of interest" description="Disordered" evidence="1">
    <location>
        <begin position="1"/>
        <end position="96"/>
    </location>
</feature>
<proteinExistence type="predicted"/>
<dbReference type="Proteomes" id="UP001143474">
    <property type="component" value="Unassembled WGS sequence"/>
</dbReference>
<evidence type="ECO:0000313" key="2">
    <source>
        <dbReference type="EMBL" id="GLK14786.1"/>
    </source>
</evidence>
<accession>A0A9W6MHZ3</accession>
<feature type="compositionally biased region" description="Gly residues" evidence="1">
    <location>
        <begin position="53"/>
        <end position="63"/>
    </location>
</feature>
<name>A0A9W6MHZ3_9ACTN</name>
<evidence type="ECO:0000313" key="3">
    <source>
        <dbReference type="Proteomes" id="UP001143474"/>
    </source>
</evidence>
<gene>
    <name evidence="2" type="ORF">GCM10017600_81980</name>
</gene>
<protein>
    <submittedName>
        <fullName evidence="2">Uncharacterized protein</fullName>
    </submittedName>
</protein>
<dbReference type="AlphaFoldDB" id="A0A9W6MHZ3"/>
<dbReference type="EMBL" id="BSEV01000036">
    <property type="protein sequence ID" value="GLK14786.1"/>
    <property type="molecule type" value="Genomic_DNA"/>
</dbReference>
<sequence length="96" mass="9540">MPVAGLAAKFSPMSRIAPPPLGIEITGSRGSPDGPTPRSSFPPEAAPPFHGAPGAGEASGDGQGPDLLAHSPEPPEPASLNGIIGLSTLAGRTLRR</sequence>
<evidence type="ECO:0000256" key="1">
    <source>
        <dbReference type="SAM" id="MobiDB-lite"/>
    </source>
</evidence>
<reference evidence="2" key="1">
    <citation type="journal article" date="2014" name="Int. J. Syst. Evol. Microbiol.">
        <title>Complete genome sequence of Corynebacterium casei LMG S-19264T (=DSM 44701T), isolated from a smear-ripened cheese.</title>
        <authorList>
            <consortium name="US DOE Joint Genome Institute (JGI-PGF)"/>
            <person name="Walter F."/>
            <person name="Albersmeier A."/>
            <person name="Kalinowski J."/>
            <person name="Ruckert C."/>
        </authorList>
    </citation>
    <scope>NUCLEOTIDE SEQUENCE</scope>
    <source>
        <strain evidence="2">VKM Ac-2007</strain>
    </source>
</reference>
<keyword evidence="3" id="KW-1185">Reference proteome</keyword>
<reference evidence="2" key="2">
    <citation type="submission" date="2023-01" db="EMBL/GenBank/DDBJ databases">
        <authorList>
            <person name="Sun Q."/>
            <person name="Evtushenko L."/>
        </authorList>
    </citation>
    <scope>NUCLEOTIDE SEQUENCE</scope>
    <source>
        <strain evidence="2">VKM Ac-2007</strain>
    </source>
</reference>